<protein>
    <submittedName>
        <fullName evidence="1">Dehydrogenase (Flavoprotein)</fullName>
    </submittedName>
</protein>
<dbReference type="InterPro" id="IPR036188">
    <property type="entry name" value="FAD/NAD-bd_sf"/>
</dbReference>
<gene>
    <name evidence="1" type="ORF">SAMN05216354_0984</name>
</gene>
<accession>A0A1H5TEA9</accession>
<dbReference type="AlphaFoldDB" id="A0A1H5TEA9"/>
<evidence type="ECO:0000313" key="2">
    <source>
        <dbReference type="Proteomes" id="UP000236735"/>
    </source>
</evidence>
<sequence>MVKEQQTTEVVVVGAGPAGTTCAYQLRKAGIECLLLDQAEFPRDKICGGGLTTKAYTLLAKLMPDFKYDYQSIKKVKVKMGNTVFEFEPADELRIVSRKVFDYGLLQQYLQAGGQFKQGSFARYDVQPDGRILVTLKSGQQILCNYLVGADGANSRVRNQMKGTTAKILCLEQYVEKSKDAVEIELSSEKFNKGYYYLFPGVDYDVVGFGDQHTTIEGFRQILAERGIKETKLRGAYIPVEEVVSDLDNIILIGDAGGFPNKVSYEGLYYAIATGMNAAKAISEGAPFSKVNHKIFKKKRREQTLANLFYSRLGLAVIKLLARYPKVIKLGFDKAISPDK</sequence>
<dbReference type="PRINTS" id="PR00420">
    <property type="entry name" value="RNGMNOXGNASE"/>
</dbReference>
<organism evidence="1 2">
    <name type="scientific">Xylanibacter ruminicola</name>
    <name type="common">Prevotella ruminicola</name>
    <dbReference type="NCBI Taxonomy" id="839"/>
    <lineage>
        <taxon>Bacteria</taxon>
        <taxon>Pseudomonadati</taxon>
        <taxon>Bacteroidota</taxon>
        <taxon>Bacteroidia</taxon>
        <taxon>Bacteroidales</taxon>
        <taxon>Prevotellaceae</taxon>
        <taxon>Xylanibacter</taxon>
    </lineage>
</organism>
<dbReference type="RefSeq" id="WP_103915304.1">
    <property type="nucleotide sequence ID" value="NZ_FNUV01000002.1"/>
</dbReference>
<dbReference type="PANTHER" id="PTHR42685">
    <property type="entry name" value="GERANYLGERANYL DIPHOSPHATE REDUCTASE"/>
    <property type="match status" value="1"/>
</dbReference>
<dbReference type="Proteomes" id="UP000236735">
    <property type="component" value="Unassembled WGS sequence"/>
</dbReference>
<evidence type="ECO:0000313" key="1">
    <source>
        <dbReference type="EMBL" id="SEF60411.1"/>
    </source>
</evidence>
<dbReference type="Pfam" id="PF13450">
    <property type="entry name" value="NAD_binding_8"/>
    <property type="match status" value="1"/>
</dbReference>
<dbReference type="Gene3D" id="3.50.50.60">
    <property type="entry name" value="FAD/NAD(P)-binding domain"/>
    <property type="match status" value="1"/>
</dbReference>
<reference evidence="1 2" key="1">
    <citation type="submission" date="2016-10" db="EMBL/GenBank/DDBJ databases">
        <authorList>
            <person name="de Groot N.N."/>
        </authorList>
    </citation>
    <scope>NUCLEOTIDE SEQUENCE [LARGE SCALE GENOMIC DNA]</scope>
    <source>
        <strain evidence="1 2">AR32</strain>
    </source>
</reference>
<dbReference type="SUPFAM" id="SSF51905">
    <property type="entry name" value="FAD/NAD(P)-binding domain"/>
    <property type="match status" value="1"/>
</dbReference>
<dbReference type="InterPro" id="IPR050407">
    <property type="entry name" value="Geranylgeranyl_reductase"/>
</dbReference>
<name>A0A1H5TEA9_XYLRU</name>
<dbReference type="PANTHER" id="PTHR42685:SF22">
    <property type="entry name" value="CONDITIONED MEDIUM FACTOR RECEPTOR 1"/>
    <property type="match status" value="1"/>
</dbReference>
<proteinExistence type="predicted"/>
<dbReference type="EMBL" id="FNUV01000002">
    <property type="protein sequence ID" value="SEF60411.1"/>
    <property type="molecule type" value="Genomic_DNA"/>
</dbReference>